<gene>
    <name evidence="3" type="ORF">EG339_07685</name>
</gene>
<dbReference type="EMBL" id="CP033932">
    <property type="protein sequence ID" value="AZB24495.1"/>
    <property type="molecule type" value="Genomic_DNA"/>
</dbReference>
<organism evidence="3 4">
    <name type="scientific">Chryseobacterium bernardetii</name>
    <dbReference type="NCBI Taxonomy" id="1241978"/>
    <lineage>
        <taxon>Bacteria</taxon>
        <taxon>Pseudomonadati</taxon>
        <taxon>Bacteroidota</taxon>
        <taxon>Flavobacteriia</taxon>
        <taxon>Flavobacteriales</taxon>
        <taxon>Weeksellaceae</taxon>
        <taxon>Chryseobacterium group</taxon>
        <taxon>Chryseobacterium</taxon>
    </lineage>
</organism>
<dbReference type="SMART" id="SM00850">
    <property type="entry name" value="LytTR"/>
    <property type="match status" value="1"/>
</dbReference>
<dbReference type="Proteomes" id="UP000271193">
    <property type="component" value="Chromosome"/>
</dbReference>
<accession>A0A3G6T569</accession>
<reference evidence="4" key="1">
    <citation type="submission" date="2018-11" db="EMBL/GenBank/DDBJ databases">
        <title>Proposal to divide the Flavobacteriaceae and reorganize its genera based on Amino Acid Identity values calculated from whole genome sequences.</title>
        <authorList>
            <person name="Nicholson A.C."/>
            <person name="Gulvik C.A."/>
            <person name="Whitney A.M."/>
            <person name="Humrighouse B.W."/>
            <person name="Bell M."/>
            <person name="Holmes B."/>
            <person name="Steigerwalt A.G."/>
            <person name="Villarma A."/>
            <person name="Sheth M."/>
            <person name="Batra D."/>
            <person name="Pryor J."/>
            <person name="Bernardet J.-F."/>
            <person name="Hugo C."/>
            <person name="Kampfer P."/>
            <person name="Newman J."/>
            <person name="McQuiston J.R."/>
        </authorList>
    </citation>
    <scope>NUCLEOTIDE SEQUENCE [LARGE SCALE GENOMIC DNA]</scope>
    <source>
        <strain evidence="4">G0229</strain>
    </source>
</reference>
<keyword evidence="1" id="KW-1133">Transmembrane helix</keyword>
<feature type="domain" description="HTH LytTR-type" evidence="2">
    <location>
        <begin position="212"/>
        <end position="276"/>
    </location>
</feature>
<feature type="transmembrane region" description="Helical" evidence="1">
    <location>
        <begin position="89"/>
        <end position="109"/>
    </location>
</feature>
<dbReference type="GO" id="GO:0003677">
    <property type="term" value="F:DNA binding"/>
    <property type="evidence" value="ECO:0007669"/>
    <property type="project" value="InterPro"/>
</dbReference>
<proteinExistence type="predicted"/>
<evidence type="ECO:0000259" key="2">
    <source>
        <dbReference type="PROSITE" id="PS50930"/>
    </source>
</evidence>
<name>A0A3G6T569_9FLAO</name>
<sequence>MIKSLGMLSFTSYSYPKSQSVKEIMLSSMAAGTLVYLFLIVFQPFGTENFHHPYKYLILFPYTLIFGSAFFASSLCTTRFKDWNIASELLKVFLILFLGSVLSYFYNSLFISHVTLSFENYGYMFLYSLAVGIPTSSIYILSRYIYLKKYYGNKAENMTLQTIEVPILTISVNNTELMIPESDFLCIQSMENYCALYYLDKDVVKKMWLRISLSNILKQVQTQTIKRCHRSYIVNLDKVRNLKGNAQGYKLILSEIDFDIAVSRSFIPVIIPTLEHLKK</sequence>
<dbReference type="Pfam" id="PF04397">
    <property type="entry name" value="LytTR"/>
    <property type="match status" value="1"/>
</dbReference>
<protein>
    <submittedName>
        <fullName evidence="3">LytTR family transcriptional regulator</fullName>
    </submittedName>
</protein>
<feature type="transmembrane region" description="Helical" evidence="1">
    <location>
        <begin position="121"/>
        <end position="141"/>
    </location>
</feature>
<dbReference type="AlphaFoldDB" id="A0A3G6T569"/>
<dbReference type="Gene3D" id="2.40.50.1020">
    <property type="entry name" value="LytTr DNA-binding domain"/>
    <property type="match status" value="1"/>
</dbReference>
<dbReference type="KEGG" id="cben:EG339_07685"/>
<evidence type="ECO:0000313" key="3">
    <source>
        <dbReference type="EMBL" id="AZB24495.1"/>
    </source>
</evidence>
<keyword evidence="1" id="KW-0472">Membrane</keyword>
<dbReference type="GeneID" id="99064692"/>
<feature type="transmembrane region" description="Helical" evidence="1">
    <location>
        <begin position="57"/>
        <end position="77"/>
    </location>
</feature>
<evidence type="ECO:0000313" key="4">
    <source>
        <dbReference type="Proteomes" id="UP000271193"/>
    </source>
</evidence>
<dbReference type="PROSITE" id="PS50930">
    <property type="entry name" value="HTH_LYTTR"/>
    <property type="match status" value="1"/>
</dbReference>
<evidence type="ECO:0000256" key="1">
    <source>
        <dbReference type="SAM" id="Phobius"/>
    </source>
</evidence>
<dbReference type="RefSeq" id="WP_123869685.1">
    <property type="nucleotide sequence ID" value="NZ_CP033932.1"/>
</dbReference>
<dbReference type="InterPro" id="IPR007492">
    <property type="entry name" value="LytTR_DNA-bd_dom"/>
</dbReference>
<feature type="transmembrane region" description="Helical" evidence="1">
    <location>
        <begin position="24"/>
        <end position="45"/>
    </location>
</feature>
<keyword evidence="4" id="KW-1185">Reference proteome</keyword>
<keyword evidence="1" id="KW-0812">Transmembrane</keyword>